<evidence type="ECO:0000313" key="1">
    <source>
        <dbReference type="EMBL" id="RMB18503.1"/>
    </source>
</evidence>
<dbReference type="AlphaFoldDB" id="A0A3M0DT51"/>
<accession>A0A3M0DT51</accession>
<protein>
    <submittedName>
        <fullName evidence="1">Uncharacterized protein</fullName>
    </submittedName>
</protein>
<gene>
    <name evidence="1" type="ORF">ATH50_1964</name>
</gene>
<organism evidence="1 2">
    <name type="scientific">Haloplanus aerogenes</name>
    <dbReference type="NCBI Taxonomy" id="660522"/>
    <lineage>
        <taxon>Archaea</taxon>
        <taxon>Methanobacteriati</taxon>
        <taxon>Methanobacteriota</taxon>
        <taxon>Stenosarchaea group</taxon>
        <taxon>Halobacteria</taxon>
        <taxon>Halobacteriales</taxon>
        <taxon>Haloferacaceae</taxon>
        <taxon>Haloplanus</taxon>
    </lineage>
</organism>
<proteinExistence type="predicted"/>
<reference evidence="1 2" key="1">
    <citation type="journal article" date="2015" name="Stand. Genomic Sci.">
        <title>Genomic Encyclopedia of Bacterial and Archaeal Type Strains, Phase III: the genomes of soil and plant-associated and newly described type strains.</title>
        <authorList>
            <person name="Whitman W.B."/>
            <person name="Woyke T."/>
            <person name="Klenk H.P."/>
            <person name="Zhou Y."/>
            <person name="Lilburn T.G."/>
            <person name="Beck B.J."/>
            <person name="De Vos P."/>
            <person name="Vandamme P."/>
            <person name="Eisen J.A."/>
            <person name="Garrity G."/>
            <person name="Hugenholtz P."/>
            <person name="Kyrpides N.C."/>
        </authorList>
    </citation>
    <scope>NUCLEOTIDE SEQUENCE [LARGE SCALE GENOMIC DNA]</scope>
    <source>
        <strain evidence="1 2">CGMCC 1.10124</strain>
    </source>
</reference>
<name>A0A3M0DT51_9EURY</name>
<dbReference type="RefSeq" id="WP_277872145.1">
    <property type="nucleotide sequence ID" value="NZ_CP034145.1"/>
</dbReference>
<dbReference type="EMBL" id="REFS01000003">
    <property type="protein sequence ID" value="RMB18503.1"/>
    <property type="molecule type" value="Genomic_DNA"/>
</dbReference>
<comment type="caution">
    <text evidence="1">The sequence shown here is derived from an EMBL/GenBank/DDBJ whole genome shotgun (WGS) entry which is preliminary data.</text>
</comment>
<sequence length="43" mass="4889">MDQDDVVLLKLREKCSEGSDDACRTLERLCADGRDDACRYVPQ</sequence>
<dbReference type="GeneID" id="80090991"/>
<dbReference type="Proteomes" id="UP000277326">
    <property type="component" value="Unassembled WGS sequence"/>
</dbReference>
<evidence type="ECO:0000313" key="2">
    <source>
        <dbReference type="Proteomes" id="UP000277326"/>
    </source>
</evidence>